<protein>
    <submittedName>
        <fullName evidence="1">Uncharacterized protein</fullName>
    </submittedName>
</protein>
<evidence type="ECO:0000313" key="1">
    <source>
        <dbReference type="EMBL" id="AIW22931.1"/>
    </source>
</evidence>
<dbReference type="Proteomes" id="UP000030081">
    <property type="component" value="Plasmid p319"/>
</dbReference>
<proteinExistence type="predicted"/>
<reference evidence="1 2" key="1">
    <citation type="submission" date="2014-10" db="EMBL/GenBank/DDBJ databases">
        <title>The Complete Genome Sequence for the Shellfish Pathogen Vibrio coralliilyticus RE98 Isolated from a Shellfish Hatchery.</title>
        <authorList>
            <person name="Richards G.P."/>
            <person name="Bono J.L."/>
            <person name="Watson M.A."/>
            <person name="Needleman D.S."/>
        </authorList>
    </citation>
    <scope>NUCLEOTIDE SEQUENCE [LARGE SCALE GENOMIC DNA]</scope>
    <source>
        <strain evidence="1 2">RE98</strain>
        <plasmid evidence="1 2">p319</plasmid>
    </source>
</reference>
<dbReference type="EMBL" id="CP009620">
    <property type="protein sequence ID" value="AIW22931.1"/>
    <property type="molecule type" value="Genomic_DNA"/>
</dbReference>
<organism evidence="1 2">
    <name type="scientific">Vibrio coralliilyticus</name>
    <dbReference type="NCBI Taxonomy" id="190893"/>
    <lineage>
        <taxon>Bacteria</taxon>
        <taxon>Pseudomonadati</taxon>
        <taxon>Pseudomonadota</taxon>
        <taxon>Gammaproteobacteria</taxon>
        <taxon>Vibrionales</taxon>
        <taxon>Vibrionaceae</taxon>
        <taxon>Vibrio</taxon>
    </lineage>
</organism>
<sequence length="706" mass="80323">MTEKNVSRVSFEIDLKNQRMIGAADSDAENDQDIGRKIAESISRSLGNLSSDWMGRFDNSIEEDDYQKAYEVFDENKWKLQFSVNVEVLDRLRAMDVSKISRDSRKEYLIFLIGFSSHLGKRENFLNDMESLLNEYEEELDPILVQNLLLEKANVASINGLINKASLIYKQVISSSDSDSGTIAWAYQGLSKIAENIQDEIRYAEKAADKHLEAGSRDEAVKNLIRVSDLESADNPKLAIQLIDKCIDLYESEKLIDRELLASLKHRKAAYLQRIGRITEAFPFAEESCVLRRGLIGNEVGLHASLVLAEVLAAANGEEDKSKELKAESVILADKIDDDNFLLRREIGDLISKSEVIDEDLLTKIISSGDSSILSAALLYQSTNSTLSLEDSLELLDKSRKEVESHNDKRMLDVIYFSIAEKYRVEGLIDDAFNYYKKSLSINQFYHPSAQNCASMLFGENRWKEAESFIRERMDLVGELPGICFAYARCLYENSNYQLAFKYFKKSDSSTEGISDYISECLEHLHDSDINSNEEASFVIEKTVTAEQFYDALEEFSKSVSADSRMHFWDLDKDSKKYKWVKSPEELSKQMLITFLNGKFGKGEIEILQEPRAGAGFIDLYVLLPGGLKVVIELKMCGYGYSSTYALSGESQIIHYQINKSTKLGYLVVFDARVRDYGKHFKKLRMINEHTIYTTAIDMRPEIVKK</sequence>
<keyword evidence="2" id="KW-1185">Reference proteome</keyword>
<name>A0AAN0SKP8_9VIBR</name>
<dbReference type="RefSeq" id="WP_043011870.1">
    <property type="nucleotide sequence ID" value="NZ_CP009620.1"/>
</dbReference>
<dbReference type="AlphaFoldDB" id="A0AAN0SKP8"/>
<dbReference type="KEGG" id="vcy:IX92_28285"/>
<geneLocation type="plasmid" evidence="1 2">
    <name>p319</name>
</geneLocation>
<dbReference type="Gene3D" id="1.25.40.10">
    <property type="entry name" value="Tetratricopeptide repeat domain"/>
    <property type="match status" value="2"/>
</dbReference>
<keyword evidence="1" id="KW-0614">Plasmid</keyword>
<gene>
    <name evidence="1" type="ORF">IX92_28285</name>
</gene>
<dbReference type="SUPFAM" id="SSF48452">
    <property type="entry name" value="TPR-like"/>
    <property type="match status" value="2"/>
</dbReference>
<evidence type="ECO:0000313" key="2">
    <source>
        <dbReference type="Proteomes" id="UP000030081"/>
    </source>
</evidence>
<accession>A0AAN0SKP8</accession>
<dbReference type="InterPro" id="IPR011990">
    <property type="entry name" value="TPR-like_helical_dom_sf"/>
</dbReference>